<dbReference type="EMBL" id="EF083079">
    <property type="protein sequence ID" value="ABK22430.1"/>
    <property type="molecule type" value="mRNA"/>
</dbReference>
<evidence type="ECO:0000256" key="3">
    <source>
        <dbReference type="ARBA" id="ARBA00022982"/>
    </source>
</evidence>
<dbReference type="Gene3D" id="3.40.30.10">
    <property type="entry name" value="Glutaredoxin"/>
    <property type="match status" value="1"/>
</dbReference>
<evidence type="ECO:0000313" key="7">
    <source>
        <dbReference type="EMBL" id="ABK22430.1"/>
    </source>
</evidence>
<dbReference type="InterPro" id="IPR014025">
    <property type="entry name" value="Glutaredoxin_subgr"/>
</dbReference>
<keyword evidence="2" id="KW-0813">Transport</keyword>
<dbReference type="InterPro" id="IPR011899">
    <property type="entry name" value="Glutaredoxin_euk/vir"/>
</dbReference>
<dbReference type="CDD" id="cd03419">
    <property type="entry name" value="GRX_GRXh_1_2_like"/>
    <property type="match status" value="1"/>
</dbReference>
<dbReference type="PROSITE" id="PS00195">
    <property type="entry name" value="GLUTAREDOXIN_1"/>
    <property type="match status" value="1"/>
</dbReference>
<dbReference type="InterPro" id="IPR002109">
    <property type="entry name" value="Glutaredoxin"/>
</dbReference>
<proteinExistence type="evidence at transcript level"/>
<keyword evidence="5" id="KW-0676">Redox-active center</keyword>
<organism evidence="7">
    <name type="scientific">Picea sitchensis</name>
    <name type="common">Sitka spruce</name>
    <name type="synonym">Pinus sitchensis</name>
    <dbReference type="NCBI Taxonomy" id="3332"/>
    <lineage>
        <taxon>Eukaryota</taxon>
        <taxon>Viridiplantae</taxon>
        <taxon>Streptophyta</taxon>
        <taxon>Embryophyta</taxon>
        <taxon>Tracheophyta</taxon>
        <taxon>Spermatophyta</taxon>
        <taxon>Pinopsida</taxon>
        <taxon>Pinidae</taxon>
        <taxon>Conifers I</taxon>
        <taxon>Pinales</taxon>
        <taxon>Pinaceae</taxon>
        <taxon>Picea</taxon>
    </lineage>
</organism>
<dbReference type="InterPro" id="IPR011767">
    <property type="entry name" value="GLR_AS"/>
</dbReference>
<keyword evidence="3" id="KW-0249">Electron transport</keyword>
<dbReference type="PRINTS" id="PR00160">
    <property type="entry name" value="GLUTAREDOXIN"/>
</dbReference>
<evidence type="ECO:0000256" key="4">
    <source>
        <dbReference type="ARBA" id="ARBA00023157"/>
    </source>
</evidence>
<dbReference type="FunFam" id="3.40.30.10:FF:000093">
    <property type="entry name" value="Glutaredoxin 2"/>
    <property type="match status" value="1"/>
</dbReference>
<keyword evidence="4" id="KW-1015">Disulfide bond</keyword>
<dbReference type="SUPFAM" id="SSF52833">
    <property type="entry name" value="Thioredoxin-like"/>
    <property type="match status" value="1"/>
</dbReference>
<evidence type="ECO:0000256" key="1">
    <source>
        <dbReference type="ARBA" id="ARBA00007190"/>
    </source>
</evidence>
<dbReference type="PANTHER" id="PTHR45694">
    <property type="entry name" value="GLUTAREDOXIN 2"/>
    <property type="match status" value="1"/>
</dbReference>
<sequence>MAQSSNFSNINTRLPSPLFSSARRTLPCPLPFVSSFLNYRALPLTVPQSFVLRQVANSRSYGAVGPIRATAGSSGSQIKESIETEINENPVVVYSKTWCPYCQQAKGLFEDLGVKPYVVELDELGAAERHVQNALEGLTGQSTVPNVFIGGKHIGGCSDTMELHQNGELIPLLSAAGVKVE</sequence>
<dbReference type="GO" id="GO:0015038">
    <property type="term" value="F:glutathione disulfide oxidoreductase activity"/>
    <property type="evidence" value="ECO:0007669"/>
    <property type="project" value="TreeGrafter"/>
</dbReference>
<protein>
    <recommendedName>
        <fullName evidence="6">Glutaredoxin domain-containing protein</fullName>
    </recommendedName>
</protein>
<evidence type="ECO:0000256" key="5">
    <source>
        <dbReference type="ARBA" id="ARBA00023284"/>
    </source>
</evidence>
<dbReference type="AlphaFoldDB" id="A9NP69"/>
<dbReference type="InterPro" id="IPR036249">
    <property type="entry name" value="Thioredoxin-like_sf"/>
</dbReference>
<reference evidence="7" key="1">
    <citation type="journal article" date="2008" name="BMC Genomics">
        <title>A conifer genomics resource of 200,000 spruce (Picea spp.) ESTs and 6,464 high-quality, sequence-finished full-length cDNAs for Sitka spruce (Picea sitchensis).</title>
        <authorList>
            <person name="Ralph S.G."/>
            <person name="Chun H.J."/>
            <person name="Kolosova N."/>
            <person name="Cooper D."/>
            <person name="Oddy C."/>
            <person name="Ritland C.E."/>
            <person name="Kirkpatrick R."/>
            <person name="Moore R."/>
            <person name="Barber S."/>
            <person name="Holt R.A."/>
            <person name="Jones S.J."/>
            <person name="Marra M.A."/>
            <person name="Douglas C.J."/>
            <person name="Ritland K."/>
            <person name="Bohlmann J."/>
        </authorList>
    </citation>
    <scope>NUCLEOTIDE SEQUENCE</scope>
    <source>
        <tissue evidence="7">Green portion of the leader tissue</tissue>
    </source>
</reference>
<evidence type="ECO:0000256" key="2">
    <source>
        <dbReference type="ARBA" id="ARBA00022448"/>
    </source>
</evidence>
<dbReference type="PANTHER" id="PTHR45694:SF18">
    <property type="entry name" value="GLUTAREDOXIN-1-RELATED"/>
    <property type="match status" value="1"/>
</dbReference>
<evidence type="ECO:0000259" key="6">
    <source>
        <dbReference type="Pfam" id="PF00462"/>
    </source>
</evidence>
<dbReference type="GO" id="GO:0005737">
    <property type="term" value="C:cytoplasm"/>
    <property type="evidence" value="ECO:0007669"/>
    <property type="project" value="TreeGrafter"/>
</dbReference>
<dbReference type="NCBIfam" id="TIGR02180">
    <property type="entry name" value="GRX_euk"/>
    <property type="match status" value="1"/>
</dbReference>
<dbReference type="GO" id="GO:0034599">
    <property type="term" value="P:cellular response to oxidative stress"/>
    <property type="evidence" value="ECO:0007669"/>
    <property type="project" value="TreeGrafter"/>
</dbReference>
<dbReference type="PROSITE" id="PS51354">
    <property type="entry name" value="GLUTAREDOXIN_2"/>
    <property type="match status" value="1"/>
</dbReference>
<comment type="similarity">
    <text evidence="1">Belongs to the glutaredoxin family. CPYC subfamily.</text>
</comment>
<dbReference type="OMA" id="NCLPIRS"/>
<accession>A9NP69</accession>
<dbReference type="Pfam" id="PF00462">
    <property type="entry name" value="Glutaredoxin"/>
    <property type="match status" value="1"/>
</dbReference>
<feature type="domain" description="Glutaredoxin" evidence="6">
    <location>
        <begin position="91"/>
        <end position="154"/>
    </location>
</feature>
<name>A9NP69_PICSI</name>